<feature type="domain" description="SH3 fold" evidence="1">
    <location>
        <begin position="7"/>
        <end position="130"/>
    </location>
</feature>
<accession>A0A514A1U4</accession>
<evidence type="ECO:0000259" key="1">
    <source>
        <dbReference type="Pfam" id="PF20287"/>
    </source>
</evidence>
<dbReference type="EMBL" id="MK838116">
    <property type="protein sequence ID" value="QDH47192.1"/>
    <property type="molecule type" value="Genomic_DNA"/>
</dbReference>
<proteinExistence type="predicted"/>
<dbReference type="Proteomes" id="UP000318420">
    <property type="component" value="Segment"/>
</dbReference>
<protein>
    <recommendedName>
        <fullName evidence="1">SH3 fold domain-containing protein</fullName>
    </recommendedName>
</protein>
<reference evidence="2 3" key="1">
    <citation type="submission" date="2019-04" db="EMBL/GenBank/DDBJ databases">
        <title>Novel bacteriophages capable of disrupting biofilms from clinical strains of Aeromonas hydrophila with intrinsic antibiotic resistance.</title>
        <authorList>
            <person name="Kabwe M."/>
            <person name="Brown T.L."/>
            <person name="Speirs L."/>
            <person name="Ku H."/>
            <person name="Leach M."/>
            <person name="Chan H.T."/>
            <person name="Petrovski S."/>
            <person name="Lock P."/>
            <person name="Tucci J."/>
        </authorList>
    </citation>
    <scope>NUCLEOTIDE SEQUENCE [LARGE SCALE GENOMIC DNA]</scope>
</reference>
<evidence type="ECO:0000313" key="2">
    <source>
        <dbReference type="EMBL" id="QDH47192.1"/>
    </source>
</evidence>
<sequence length="140" mass="15944">MTLDQISDGDIVNFDMVFPGILQSQYKGVVVTGVFDYIVARALDPELQVKHDALYPYFKDSVNDVNDPSVYRYFGIRPDPTSSEIVVIGYPWIRPDSLQVTQGREAVLIISPWQQSYEAPLKDFLRNLNAGFVIRIDDKK</sequence>
<dbReference type="InterPro" id="IPR046907">
    <property type="entry name" value="SH3DP"/>
</dbReference>
<organism evidence="2 3">
    <name type="scientific">Aeromonas phage LAh10</name>
    <dbReference type="NCBI Taxonomy" id="2591025"/>
    <lineage>
        <taxon>Viruses</taxon>
        <taxon>Duplodnaviria</taxon>
        <taxon>Heunggongvirae</taxon>
        <taxon>Uroviricota</taxon>
        <taxon>Caudoviricetes</taxon>
        <taxon>Chimalliviridae</taxon>
        <taxon>Ludhianavirus</taxon>
        <taxon>Ludhianavirus LAh10</taxon>
    </lineage>
</organism>
<evidence type="ECO:0000313" key="3">
    <source>
        <dbReference type="Proteomes" id="UP000318420"/>
    </source>
</evidence>
<gene>
    <name evidence="2" type="ORF">LAh10_208</name>
</gene>
<dbReference type="Pfam" id="PF20287">
    <property type="entry name" value="SH3DP"/>
    <property type="match status" value="1"/>
</dbReference>
<keyword evidence="3" id="KW-1185">Reference proteome</keyword>
<name>A0A514A1U4_9CAUD</name>